<dbReference type="GO" id="GO:0000155">
    <property type="term" value="F:phosphorelay sensor kinase activity"/>
    <property type="evidence" value="ECO:0007669"/>
    <property type="project" value="InterPro"/>
</dbReference>
<dbReference type="CDD" id="cd06225">
    <property type="entry name" value="HAMP"/>
    <property type="match status" value="1"/>
</dbReference>
<dbReference type="AlphaFoldDB" id="A0A918C6C3"/>
<dbReference type="InterPro" id="IPR005467">
    <property type="entry name" value="His_kinase_dom"/>
</dbReference>
<name>A0A918C6C3_9DEIO</name>
<evidence type="ECO:0000256" key="3">
    <source>
        <dbReference type="ARBA" id="ARBA00012438"/>
    </source>
</evidence>
<protein>
    <recommendedName>
        <fullName evidence="3">histidine kinase</fullName>
        <ecNumber evidence="3">2.7.13.3</ecNumber>
    </recommendedName>
</protein>
<dbReference type="GO" id="GO:0016020">
    <property type="term" value="C:membrane"/>
    <property type="evidence" value="ECO:0007669"/>
    <property type="project" value="UniProtKB-SubCell"/>
</dbReference>
<keyword evidence="4" id="KW-0597">Phosphoprotein</keyword>
<dbReference type="Pfam" id="PF02518">
    <property type="entry name" value="HATPase_c"/>
    <property type="match status" value="1"/>
</dbReference>
<comment type="caution">
    <text evidence="13">The sequence shown here is derived from an EMBL/GenBank/DDBJ whole genome shotgun (WGS) entry which is preliminary data.</text>
</comment>
<dbReference type="SMART" id="SM00304">
    <property type="entry name" value="HAMP"/>
    <property type="match status" value="1"/>
</dbReference>
<evidence type="ECO:0000256" key="10">
    <source>
        <dbReference type="SAM" id="Phobius"/>
    </source>
</evidence>
<evidence type="ECO:0000256" key="4">
    <source>
        <dbReference type="ARBA" id="ARBA00022553"/>
    </source>
</evidence>
<sequence>MQRGLNALNLLSLRLKLMLGYALIFSLSVMLGALIVFVAARSTLTHSLDANLRDTAQVAQSGLSWTGSQPHFSAAFQPSAEITAELLSSTGTRLVRAGNPAVLPALPLRLGTYKALGRRVFTTVLARGLLLRVSRASDSLDEVVELLGRMLVLGSAFMIVVACAAGYLLADRALRPVDAVVSMAERIAAGGQYAERVAVSPGRDEMARLTLTVNRMLDRLEGSIEREKEFARTAAHELRTPLTTLKGRLDLALERPRDEETLRKTLLVMRNRVQSLIALSEGLLELARTDTPPLLVPLELGAATLSVAERLHDSAQHAGRRLELDIEESWILAEMPGLQVVIDNLLSNALKYGGAAVQVRVQGQTLSICDSGPGPLEHEWARLLRPFERGTGVQNVPGSGLGLALVHAHVQRWPATLEAQWQADGFAVSVVWNQSGERGSS</sequence>
<evidence type="ECO:0000256" key="5">
    <source>
        <dbReference type="ARBA" id="ARBA00022679"/>
    </source>
</evidence>
<dbReference type="InterPro" id="IPR003661">
    <property type="entry name" value="HisK_dim/P_dom"/>
</dbReference>
<keyword evidence="9" id="KW-0902">Two-component regulatory system</keyword>
<dbReference type="EMBL" id="BMQL01000009">
    <property type="protein sequence ID" value="GGR08087.1"/>
    <property type="molecule type" value="Genomic_DNA"/>
</dbReference>
<dbReference type="SMART" id="SM00387">
    <property type="entry name" value="HATPase_c"/>
    <property type="match status" value="1"/>
</dbReference>
<evidence type="ECO:0000256" key="6">
    <source>
        <dbReference type="ARBA" id="ARBA00022692"/>
    </source>
</evidence>
<dbReference type="RefSeq" id="WP_189090107.1">
    <property type="nucleotide sequence ID" value="NZ_BMQL01000009.1"/>
</dbReference>
<evidence type="ECO:0000259" key="12">
    <source>
        <dbReference type="PROSITE" id="PS50885"/>
    </source>
</evidence>
<dbReference type="Pfam" id="PF00672">
    <property type="entry name" value="HAMP"/>
    <property type="match status" value="1"/>
</dbReference>
<evidence type="ECO:0000256" key="9">
    <source>
        <dbReference type="ARBA" id="ARBA00023012"/>
    </source>
</evidence>
<dbReference type="PANTHER" id="PTHR45436">
    <property type="entry name" value="SENSOR HISTIDINE KINASE YKOH"/>
    <property type="match status" value="1"/>
</dbReference>
<dbReference type="InterPro" id="IPR003660">
    <property type="entry name" value="HAMP_dom"/>
</dbReference>
<organism evidence="13 14">
    <name type="scientific">Deinococcus ruber</name>
    <dbReference type="NCBI Taxonomy" id="1848197"/>
    <lineage>
        <taxon>Bacteria</taxon>
        <taxon>Thermotogati</taxon>
        <taxon>Deinococcota</taxon>
        <taxon>Deinococci</taxon>
        <taxon>Deinococcales</taxon>
        <taxon>Deinococcaceae</taxon>
        <taxon>Deinococcus</taxon>
    </lineage>
</organism>
<dbReference type="PROSITE" id="PS50885">
    <property type="entry name" value="HAMP"/>
    <property type="match status" value="1"/>
</dbReference>
<evidence type="ECO:0000256" key="7">
    <source>
        <dbReference type="ARBA" id="ARBA00022777"/>
    </source>
</evidence>
<dbReference type="SUPFAM" id="SSF47384">
    <property type="entry name" value="Homodimeric domain of signal transducing histidine kinase"/>
    <property type="match status" value="1"/>
</dbReference>
<dbReference type="SUPFAM" id="SSF55874">
    <property type="entry name" value="ATPase domain of HSP90 chaperone/DNA topoisomerase II/histidine kinase"/>
    <property type="match status" value="1"/>
</dbReference>
<dbReference type="InterPro" id="IPR003594">
    <property type="entry name" value="HATPase_dom"/>
</dbReference>
<dbReference type="InterPro" id="IPR050428">
    <property type="entry name" value="TCS_sensor_his_kinase"/>
</dbReference>
<keyword evidence="14" id="KW-1185">Reference proteome</keyword>
<evidence type="ECO:0000256" key="1">
    <source>
        <dbReference type="ARBA" id="ARBA00000085"/>
    </source>
</evidence>
<evidence type="ECO:0000313" key="14">
    <source>
        <dbReference type="Proteomes" id="UP000603865"/>
    </source>
</evidence>
<dbReference type="CDD" id="cd00075">
    <property type="entry name" value="HATPase"/>
    <property type="match status" value="1"/>
</dbReference>
<feature type="domain" description="HAMP" evidence="12">
    <location>
        <begin position="171"/>
        <end position="225"/>
    </location>
</feature>
<feature type="domain" description="Histidine kinase" evidence="11">
    <location>
        <begin position="233"/>
        <end position="436"/>
    </location>
</feature>
<dbReference type="PROSITE" id="PS50109">
    <property type="entry name" value="HIS_KIN"/>
    <property type="match status" value="1"/>
</dbReference>
<dbReference type="EC" id="2.7.13.3" evidence="3"/>
<evidence type="ECO:0000259" key="11">
    <source>
        <dbReference type="PROSITE" id="PS50109"/>
    </source>
</evidence>
<dbReference type="CDD" id="cd00082">
    <property type="entry name" value="HisKA"/>
    <property type="match status" value="1"/>
</dbReference>
<feature type="transmembrane region" description="Helical" evidence="10">
    <location>
        <begin position="21"/>
        <end position="40"/>
    </location>
</feature>
<comment type="subcellular location">
    <subcellularLocation>
        <location evidence="2">Membrane</location>
    </subcellularLocation>
</comment>
<accession>A0A918C6C3</accession>
<dbReference type="Proteomes" id="UP000603865">
    <property type="component" value="Unassembled WGS sequence"/>
</dbReference>
<feature type="transmembrane region" description="Helical" evidence="10">
    <location>
        <begin position="150"/>
        <end position="170"/>
    </location>
</feature>
<keyword evidence="10" id="KW-0472">Membrane</keyword>
<keyword evidence="8 10" id="KW-1133">Transmembrane helix</keyword>
<dbReference type="Gene3D" id="6.10.340.10">
    <property type="match status" value="1"/>
</dbReference>
<dbReference type="Pfam" id="PF00512">
    <property type="entry name" value="HisKA"/>
    <property type="match status" value="1"/>
</dbReference>
<keyword evidence="5" id="KW-0808">Transferase</keyword>
<dbReference type="Gene3D" id="1.10.287.130">
    <property type="match status" value="1"/>
</dbReference>
<comment type="catalytic activity">
    <reaction evidence="1">
        <text>ATP + protein L-histidine = ADP + protein N-phospho-L-histidine.</text>
        <dbReference type="EC" id="2.7.13.3"/>
    </reaction>
</comment>
<evidence type="ECO:0000256" key="2">
    <source>
        <dbReference type="ARBA" id="ARBA00004370"/>
    </source>
</evidence>
<dbReference type="SMART" id="SM00388">
    <property type="entry name" value="HisKA"/>
    <property type="match status" value="1"/>
</dbReference>
<proteinExistence type="predicted"/>
<gene>
    <name evidence="13" type="ORF">GCM10008957_21110</name>
</gene>
<dbReference type="InterPro" id="IPR036890">
    <property type="entry name" value="HATPase_C_sf"/>
</dbReference>
<dbReference type="InterPro" id="IPR036097">
    <property type="entry name" value="HisK_dim/P_sf"/>
</dbReference>
<keyword evidence="6 10" id="KW-0812">Transmembrane</keyword>
<evidence type="ECO:0000256" key="8">
    <source>
        <dbReference type="ARBA" id="ARBA00022989"/>
    </source>
</evidence>
<evidence type="ECO:0000313" key="13">
    <source>
        <dbReference type="EMBL" id="GGR08087.1"/>
    </source>
</evidence>
<keyword evidence="7 13" id="KW-0418">Kinase</keyword>
<dbReference type="PANTHER" id="PTHR45436:SF5">
    <property type="entry name" value="SENSOR HISTIDINE KINASE TRCS"/>
    <property type="match status" value="1"/>
</dbReference>
<reference evidence="13" key="1">
    <citation type="journal article" date="2014" name="Int. J. Syst. Evol. Microbiol.">
        <title>Complete genome sequence of Corynebacterium casei LMG S-19264T (=DSM 44701T), isolated from a smear-ripened cheese.</title>
        <authorList>
            <consortium name="US DOE Joint Genome Institute (JGI-PGF)"/>
            <person name="Walter F."/>
            <person name="Albersmeier A."/>
            <person name="Kalinowski J."/>
            <person name="Ruckert C."/>
        </authorList>
    </citation>
    <scope>NUCLEOTIDE SEQUENCE</scope>
    <source>
        <strain evidence="13">JCM 31311</strain>
    </source>
</reference>
<dbReference type="Gene3D" id="3.30.565.10">
    <property type="entry name" value="Histidine kinase-like ATPase, C-terminal domain"/>
    <property type="match status" value="1"/>
</dbReference>
<reference evidence="13" key="2">
    <citation type="submission" date="2020-09" db="EMBL/GenBank/DDBJ databases">
        <authorList>
            <person name="Sun Q."/>
            <person name="Ohkuma M."/>
        </authorList>
    </citation>
    <scope>NUCLEOTIDE SEQUENCE</scope>
    <source>
        <strain evidence="13">JCM 31311</strain>
    </source>
</reference>
<dbReference type="SUPFAM" id="SSF158472">
    <property type="entry name" value="HAMP domain-like"/>
    <property type="match status" value="1"/>
</dbReference>